<protein>
    <recommendedName>
        <fullName evidence="8">ABC transmembrane type-1 domain-containing protein</fullName>
    </recommendedName>
</protein>
<comment type="caution">
    <text evidence="9">The sequence shown here is derived from an EMBL/GenBank/DDBJ whole genome shotgun (WGS) entry which is preliminary data.</text>
</comment>
<comment type="similarity">
    <text evidence="7">Belongs to the binding-protein-dependent transport system permease family.</text>
</comment>
<evidence type="ECO:0000256" key="3">
    <source>
        <dbReference type="ARBA" id="ARBA00022475"/>
    </source>
</evidence>
<keyword evidence="10" id="KW-1185">Reference proteome</keyword>
<keyword evidence="2 7" id="KW-0813">Transport</keyword>
<evidence type="ECO:0000313" key="9">
    <source>
        <dbReference type="EMBL" id="KMO38424.1"/>
    </source>
</evidence>
<feature type="transmembrane region" description="Helical" evidence="7">
    <location>
        <begin position="175"/>
        <end position="195"/>
    </location>
</feature>
<keyword evidence="5 7" id="KW-1133">Transmembrane helix</keyword>
<dbReference type="PANTHER" id="PTHR43005">
    <property type="entry name" value="BLR7065 PROTEIN"/>
    <property type="match status" value="1"/>
</dbReference>
<dbReference type="GO" id="GO:0055085">
    <property type="term" value="P:transmembrane transport"/>
    <property type="evidence" value="ECO:0007669"/>
    <property type="project" value="InterPro"/>
</dbReference>
<dbReference type="SUPFAM" id="SSF161098">
    <property type="entry name" value="MetI-like"/>
    <property type="match status" value="1"/>
</dbReference>
<dbReference type="RefSeq" id="WP_048444401.1">
    <property type="nucleotide sequence ID" value="NZ_LABY01000073.1"/>
</dbReference>
<dbReference type="AlphaFoldDB" id="A0A0J6SXF6"/>
<evidence type="ECO:0000313" key="10">
    <source>
        <dbReference type="Proteomes" id="UP000035955"/>
    </source>
</evidence>
<feature type="transmembrane region" description="Helical" evidence="7">
    <location>
        <begin position="79"/>
        <end position="100"/>
    </location>
</feature>
<evidence type="ECO:0000256" key="1">
    <source>
        <dbReference type="ARBA" id="ARBA00004651"/>
    </source>
</evidence>
<keyword evidence="3" id="KW-1003">Cell membrane</keyword>
<dbReference type="PROSITE" id="PS50928">
    <property type="entry name" value="ABC_TM1"/>
    <property type="match status" value="1"/>
</dbReference>
<dbReference type="PATRIC" id="fig|298794.3.peg.7075"/>
<dbReference type="PANTHER" id="PTHR43005:SF1">
    <property type="entry name" value="SPERMIDINE_PUTRESCINE TRANSPORT SYSTEM PERMEASE PROTEIN"/>
    <property type="match status" value="1"/>
</dbReference>
<dbReference type="EMBL" id="LABY01000073">
    <property type="protein sequence ID" value="KMO38424.1"/>
    <property type="molecule type" value="Genomic_DNA"/>
</dbReference>
<feature type="domain" description="ABC transmembrane type-1" evidence="8">
    <location>
        <begin position="75"/>
        <end position="291"/>
    </location>
</feature>
<evidence type="ECO:0000256" key="4">
    <source>
        <dbReference type="ARBA" id="ARBA00022692"/>
    </source>
</evidence>
<evidence type="ECO:0000256" key="2">
    <source>
        <dbReference type="ARBA" id="ARBA00022448"/>
    </source>
</evidence>
<gene>
    <name evidence="9" type="ORF">VQ02_11890</name>
</gene>
<organism evidence="9 10">
    <name type="scientific">Methylobacterium variabile</name>
    <dbReference type="NCBI Taxonomy" id="298794"/>
    <lineage>
        <taxon>Bacteria</taxon>
        <taxon>Pseudomonadati</taxon>
        <taxon>Pseudomonadota</taxon>
        <taxon>Alphaproteobacteria</taxon>
        <taxon>Hyphomicrobiales</taxon>
        <taxon>Methylobacteriaceae</taxon>
        <taxon>Methylobacterium</taxon>
    </lineage>
</organism>
<evidence type="ECO:0000259" key="8">
    <source>
        <dbReference type="PROSITE" id="PS50928"/>
    </source>
</evidence>
<feature type="transmembrane region" description="Helical" evidence="7">
    <location>
        <begin position="269"/>
        <end position="290"/>
    </location>
</feature>
<sequence>MRPSSGADAAGADRGERWLPFLFVGPAILLLLLVLGLPAVTALLQSFNMVWVREPGFSLDAYRQLATDPQFASTLSTTALYVGLVVSLHLAIGLAVALALNADLPAKWLFRVAAILPWTVPDVISGIIWRFVFDTLPGMANAILLRLGAVDQPVDWLGSPSLAFFGVVTAEVWRGYPFVMLILLAGLQAIPAHLYEAAAIDGAGAWQSFRYVTLPALRNMVIIAVVLDVIWEARLFGTVYGMTGGGPGDATQLVSTLTFRQYFEFFNPAYASAMAVVLAVTMLVVAIPYLRVTMSRNA</sequence>
<keyword evidence="4 7" id="KW-0812">Transmembrane</keyword>
<proteinExistence type="inferred from homology"/>
<dbReference type="Gene3D" id="1.10.3720.10">
    <property type="entry name" value="MetI-like"/>
    <property type="match status" value="1"/>
</dbReference>
<dbReference type="InterPro" id="IPR000515">
    <property type="entry name" value="MetI-like"/>
</dbReference>
<evidence type="ECO:0000256" key="6">
    <source>
        <dbReference type="ARBA" id="ARBA00023136"/>
    </source>
</evidence>
<dbReference type="CDD" id="cd06261">
    <property type="entry name" value="TM_PBP2"/>
    <property type="match status" value="1"/>
</dbReference>
<evidence type="ECO:0000256" key="7">
    <source>
        <dbReference type="RuleBase" id="RU363032"/>
    </source>
</evidence>
<feature type="transmembrane region" description="Helical" evidence="7">
    <location>
        <begin position="216"/>
        <end position="233"/>
    </location>
</feature>
<accession>A0A0J6SXF6</accession>
<comment type="subcellular location">
    <subcellularLocation>
        <location evidence="1 7">Cell membrane</location>
        <topology evidence="1 7">Multi-pass membrane protein</topology>
    </subcellularLocation>
</comment>
<feature type="transmembrane region" description="Helical" evidence="7">
    <location>
        <begin position="112"/>
        <end position="132"/>
    </location>
</feature>
<feature type="transmembrane region" description="Helical" evidence="7">
    <location>
        <begin position="21"/>
        <end position="44"/>
    </location>
</feature>
<keyword evidence="6 7" id="KW-0472">Membrane</keyword>
<dbReference type="GO" id="GO:0005886">
    <property type="term" value="C:plasma membrane"/>
    <property type="evidence" value="ECO:0007669"/>
    <property type="project" value="UniProtKB-SubCell"/>
</dbReference>
<name>A0A0J6SXF6_9HYPH</name>
<dbReference type="InterPro" id="IPR035906">
    <property type="entry name" value="MetI-like_sf"/>
</dbReference>
<evidence type="ECO:0000256" key="5">
    <source>
        <dbReference type="ARBA" id="ARBA00022989"/>
    </source>
</evidence>
<dbReference type="Proteomes" id="UP000035955">
    <property type="component" value="Unassembled WGS sequence"/>
</dbReference>
<reference evidence="9 10" key="1">
    <citation type="submission" date="2015-03" db="EMBL/GenBank/DDBJ databases">
        <title>Genome sequencing of Methylobacterium variabile DSM 16961.</title>
        <authorList>
            <person name="Chaudhry V."/>
            <person name="Patil P.B."/>
        </authorList>
    </citation>
    <scope>NUCLEOTIDE SEQUENCE [LARGE SCALE GENOMIC DNA]</scope>
    <source>
        <strain evidence="9 10">DSM 16961</strain>
    </source>
</reference>
<dbReference type="Pfam" id="PF00528">
    <property type="entry name" value="BPD_transp_1"/>
    <property type="match status" value="1"/>
</dbReference>